<organism evidence="1 2">
    <name type="scientific">Xylanibacter ruminicola</name>
    <name type="common">Prevotella ruminicola</name>
    <dbReference type="NCBI Taxonomy" id="839"/>
    <lineage>
        <taxon>Bacteria</taxon>
        <taxon>Pseudomonadati</taxon>
        <taxon>Bacteroidota</taxon>
        <taxon>Bacteroidia</taxon>
        <taxon>Bacteroidales</taxon>
        <taxon>Prevotellaceae</taxon>
        <taxon>Xylanibacter</taxon>
    </lineage>
</organism>
<proteinExistence type="predicted"/>
<dbReference type="Proteomes" id="UP000236735">
    <property type="component" value="Unassembled WGS sequence"/>
</dbReference>
<name>A0A1H5SF27_XYLRU</name>
<evidence type="ECO:0000313" key="2">
    <source>
        <dbReference type="Proteomes" id="UP000236735"/>
    </source>
</evidence>
<protein>
    <submittedName>
        <fullName evidence="1">Uncharacterized protein</fullName>
    </submittedName>
</protein>
<reference evidence="1 2" key="1">
    <citation type="submission" date="2016-10" db="EMBL/GenBank/DDBJ databases">
        <authorList>
            <person name="de Groot N.N."/>
        </authorList>
    </citation>
    <scope>NUCLEOTIDE SEQUENCE [LARGE SCALE GENOMIC DNA]</scope>
    <source>
        <strain evidence="1 2">AR32</strain>
    </source>
</reference>
<dbReference type="AlphaFoldDB" id="A0A1H5SF27"/>
<dbReference type="EMBL" id="FNUV01000001">
    <property type="protein sequence ID" value="SEF49125.1"/>
    <property type="molecule type" value="Genomic_DNA"/>
</dbReference>
<accession>A0A1H5SF27</accession>
<gene>
    <name evidence="1" type="ORF">SAMN05216354_0654</name>
</gene>
<sequence length="31" mass="3821">MVQRYDILFIPTIPRVWDFIYHKYGMLLYGA</sequence>
<evidence type="ECO:0000313" key="1">
    <source>
        <dbReference type="EMBL" id="SEF49125.1"/>
    </source>
</evidence>